<protein>
    <recommendedName>
        <fullName evidence="2">NAD(P)-binding domain-containing protein</fullName>
    </recommendedName>
</protein>
<dbReference type="InterPro" id="IPR036291">
    <property type="entry name" value="NAD(P)-bd_dom_sf"/>
</dbReference>
<dbReference type="EMBL" id="UINC01227999">
    <property type="protein sequence ID" value="SVE59132.1"/>
    <property type="molecule type" value="Genomic_DNA"/>
</dbReference>
<sequence length="54" mass="6105">MANYFGNIYADKRVLVTGNTGFKGSWLSLWLHLLGAEVMGIALQAKHERDHFRA</sequence>
<gene>
    <name evidence="1" type="ORF">METZ01_LOCUS511986</name>
</gene>
<accession>A0A383EQB5</accession>
<feature type="non-terminal residue" evidence="1">
    <location>
        <position position="54"/>
    </location>
</feature>
<reference evidence="1" key="1">
    <citation type="submission" date="2018-05" db="EMBL/GenBank/DDBJ databases">
        <authorList>
            <person name="Lanie J.A."/>
            <person name="Ng W.-L."/>
            <person name="Kazmierczak K.M."/>
            <person name="Andrzejewski T.M."/>
            <person name="Davidsen T.M."/>
            <person name="Wayne K.J."/>
            <person name="Tettelin H."/>
            <person name="Glass J.I."/>
            <person name="Rusch D."/>
            <person name="Podicherti R."/>
            <person name="Tsui H.-C.T."/>
            <person name="Winkler M.E."/>
        </authorList>
    </citation>
    <scope>NUCLEOTIDE SEQUENCE</scope>
</reference>
<dbReference type="Gene3D" id="3.40.50.720">
    <property type="entry name" value="NAD(P)-binding Rossmann-like Domain"/>
    <property type="match status" value="1"/>
</dbReference>
<evidence type="ECO:0008006" key="2">
    <source>
        <dbReference type="Google" id="ProtNLM"/>
    </source>
</evidence>
<proteinExistence type="predicted"/>
<organism evidence="1">
    <name type="scientific">marine metagenome</name>
    <dbReference type="NCBI Taxonomy" id="408172"/>
    <lineage>
        <taxon>unclassified sequences</taxon>
        <taxon>metagenomes</taxon>
        <taxon>ecological metagenomes</taxon>
    </lineage>
</organism>
<evidence type="ECO:0000313" key="1">
    <source>
        <dbReference type="EMBL" id="SVE59132.1"/>
    </source>
</evidence>
<dbReference type="SUPFAM" id="SSF51735">
    <property type="entry name" value="NAD(P)-binding Rossmann-fold domains"/>
    <property type="match status" value="1"/>
</dbReference>
<dbReference type="AlphaFoldDB" id="A0A383EQB5"/>
<name>A0A383EQB5_9ZZZZ</name>